<feature type="coiled-coil region" evidence="3">
    <location>
        <begin position="269"/>
        <end position="300"/>
    </location>
</feature>
<dbReference type="CDD" id="cd03221">
    <property type="entry name" value="ABCF_EF-3"/>
    <property type="match status" value="2"/>
</dbReference>
<evidence type="ECO:0000256" key="3">
    <source>
        <dbReference type="SAM" id="Coils"/>
    </source>
</evidence>
<dbReference type="GO" id="GO:0016887">
    <property type="term" value="F:ATP hydrolysis activity"/>
    <property type="evidence" value="ECO:0007669"/>
    <property type="project" value="InterPro"/>
</dbReference>
<evidence type="ECO:0000313" key="6">
    <source>
        <dbReference type="Proteomes" id="UP000515819"/>
    </source>
</evidence>
<protein>
    <submittedName>
        <fullName evidence="5">ABC-F type ribosomal protection protein</fullName>
    </submittedName>
</protein>
<dbReference type="Proteomes" id="UP000515819">
    <property type="component" value="Chromosome"/>
</dbReference>
<dbReference type="EMBL" id="CP060632">
    <property type="protein sequence ID" value="QNL99111.1"/>
    <property type="molecule type" value="Genomic_DNA"/>
</dbReference>
<dbReference type="RefSeq" id="WP_118374116.1">
    <property type="nucleotide sequence ID" value="NZ_CP060632.1"/>
</dbReference>
<dbReference type="SMART" id="SM00382">
    <property type="entry name" value="AAA"/>
    <property type="match status" value="2"/>
</dbReference>
<dbReference type="KEGG" id="wcp:H9Q76_10250"/>
<keyword evidence="1" id="KW-0547">Nucleotide-binding</keyword>
<dbReference type="PROSITE" id="PS00211">
    <property type="entry name" value="ABC_TRANSPORTER_1"/>
    <property type="match status" value="1"/>
</dbReference>
<dbReference type="AlphaFoldDB" id="A0A7G9FKN0"/>
<dbReference type="PANTHER" id="PTHR42855">
    <property type="entry name" value="ABC TRANSPORTER ATP-BINDING SUBUNIT"/>
    <property type="match status" value="1"/>
</dbReference>
<sequence>MSQISVNNLTFGYEGSYDNVFEKVSFSIDTNWKLGFIGRNGKGKTTFLRLLLGKYEFSGSIHTTTRFDYFPYEIAEEKMENPIAEFMDELKPSCELWKVICELEKLSENADILYRPFKTLSPGERTKAMLAILFSEENDFLLVDEPTNHLDKNSREIVKNYLVGKKGFILVSHDRDLLDACTNHCLVLNRNSIEVQQGNFSTWWENKRRKDQFAIAENEKHRKEIRKLNEAADRVSGWADKNERTKIGFDPIKEHDRCLSTRSYIGAKTKKMQSRVKQMEMRIEKEIEEKEGLLQDIESTVELKLVPLSHHKKTLVNLKEYGLQYKDGREPLFEGLSFSIEKGDRIVLLGENGCGKSTFIKMVLQKSGSSTERLEVSEKGLCEVASGLIISYVGQETKELKGDIEQFCEEHHLNKSLFCSILRQLDFDRTQFSKSIENYSEGQKKKVLLAKSLLTPAHLYIWDEPLNYIDVFSRMQLEQLILAYEPTILFVEHDVKFCEKIATQVVKL</sequence>
<evidence type="ECO:0000259" key="4">
    <source>
        <dbReference type="PROSITE" id="PS50893"/>
    </source>
</evidence>
<dbReference type="SUPFAM" id="SSF52540">
    <property type="entry name" value="P-loop containing nucleoside triphosphate hydrolases"/>
    <property type="match status" value="2"/>
</dbReference>
<accession>A0A7G9FKN0</accession>
<dbReference type="Gene3D" id="3.40.50.300">
    <property type="entry name" value="P-loop containing nucleotide triphosphate hydrolases"/>
    <property type="match status" value="2"/>
</dbReference>
<feature type="domain" description="ABC transporter" evidence="4">
    <location>
        <begin position="318"/>
        <end position="505"/>
    </location>
</feature>
<organism evidence="5 6">
    <name type="scientific">Wujia chipingensis</name>
    <dbReference type="NCBI Taxonomy" id="2763670"/>
    <lineage>
        <taxon>Bacteria</taxon>
        <taxon>Bacillati</taxon>
        <taxon>Bacillota</taxon>
        <taxon>Clostridia</taxon>
        <taxon>Lachnospirales</taxon>
        <taxon>Lachnospiraceae</taxon>
        <taxon>Wujia</taxon>
    </lineage>
</organism>
<dbReference type="InterPro" id="IPR017871">
    <property type="entry name" value="ABC_transporter-like_CS"/>
</dbReference>
<dbReference type="PROSITE" id="PS50893">
    <property type="entry name" value="ABC_TRANSPORTER_2"/>
    <property type="match status" value="2"/>
</dbReference>
<dbReference type="InterPro" id="IPR051309">
    <property type="entry name" value="ABCF_ATPase"/>
</dbReference>
<dbReference type="PANTHER" id="PTHR42855:SF2">
    <property type="entry name" value="DRUG RESISTANCE ABC TRANSPORTER,ATP-BINDING PROTEIN"/>
    <property type="match status" value="1"/>
</dbReference>
<name>A0A7G9FKN0_9FIRM</name>
<keyword evidence="2" id="KW-0067">ATP-binding</keyword>
<gene>
    <name evidence="5" type="primary">abc-f</name>
    <name evidence="5" type="ORF">H9Q76_10250</name>
</gene>
<dbReference type="GO" id="GO:0005524">
    <property type="term" value="F:ATP binding"/>
    <property type="evidence" value="ECO:0007669"/>
    <property type="project" value="UniProtKB-KW"/>
</dbReference>
<dbReference type="Pfam" id="PF00005">
    <property type="entry name" value="ABC_tran"/>
    <property type="match status" value="2"/>
</dbReference>
<dbReference type="NCBIfam" id="NF000355">
    <property type="entry name" value="ribo_prot_ABC_F"/>
    <property type="match status" value="1"/>
</dbReference>
<evidence type="ECO:0000313" key="5">
    <source>
        <dbReference type="EMBL" id="QNL99111.1"/>
    </source>
</evidence>
<reference evidence="5 6" key="1">
    <citation type="submission" date="2020-08" db="EMBL/GenBank/DDBJ databases">
        <authorList>
            <person name="Liu C."/>
            <person name="Sun Q."/>
        </authorList>
    </citation>
    <scope>NUCLEOTIDE SEQUENCE [LARGE SCALE GENOMIC DNA]</scope>
    <source>
        <strain evidence="5 6">NSJ-4</strain>
    </source>
</reference>
<evidence type="ECO:0000256" key="2">
    <source>
        <dbReference type="ARBA" id="ARBA00022840"/>
    </source>
</evidence>
<dbReference type="InterPro" id="IPR003593">
    <property type="entry name" value="AAA+_ATPase"/>
</dbReference>
<feature type="domain" description="ABC transporter" evidence="4">
    <location>
        <begin position="4"/>
        <end position="215"/>
    </location>
</feature>
<keyword evidence="3" id="KW-0175">Coiled coil</keyword>
<proteinExistence type="predicted"/>
<dbReference type="InterPro" id="IPR003439">
    <property type="entry name" value="ABC_transporter-like_ATP-bd"/>
</dbReference>
<keyword evidence="6" id="KW-1185">Reference proteome</keyword>
<dbReference type="InterPro" id="IPR027417">
    <property type="entry name" value="P-loop_NTPase"/>
</dbReference>
<evidence type="ECO:0000256" key="1">
    <source>
        <dbReference type="ARBA" id="ARBA00022741"/>
    </source>
</evidence>